<dbReference type="InterPro" id="IPR001667">
    <property type="entry name" value="DDH_dom"/>
</dbReference>
<comment type="similarity">
    <text evidence="1">Belongs to the RecJ family.</text>
</comment>
<evidence type="ECO:0000256" key="2">
    <source>
        <dbReference type="ARBA" id="ARBA00019841"/>
    </source>
</evidence>
<organism evidence="9 10">
    <name type="scientific">Candidatus Kerfeldbacteria bacterium RIFOXYB2_FULL_38_14</name>
    <dbReference type="NCBI Taxonomy" id="1798547"/>
    <lineage>
        <taxon>Bacteria</taxon>
        <taxon>Candidatus Kerfeldiibacteriota</taxon>
    </lineage>
</organism>
<accession>A0A1G2BDV6</accession>
<dbReference type="PANTHER" id="PTHR30255">
    <property type="entry name" value="SINGLE-STRANDED-DNA-SPECIFIC EXONUCLEASE RECJ"/>
    <property type="match status" value="1"/>
</dbReference>
<keyword evidence="5 9" id="KW-0269">Exonuclease</keyword>
<dbReference type="SUPFAM" id="SSF64182">
    <property type="entry name" value="DHH phosphoesterases"/>
    <property type="match status" value="1"/>
</dbReference>
<keyword evidence="4" id="KW-0378">Hydrolase</keyword>
<comment type="caution">
    <text evidence="9">The sequence shown here is derived from an EMBL/GenBank/DDBJ whole genome shotgun (WGS) entry which is preliminary data.</text>
</comment>
<keyword evidence="3" id="KW-0540">Nuclease</keyword>
<name>A0A1G2BDV6_9BACT</name>
<dbReference type="PANTHER" id="PTHR30255:SF2">
    <property type="entry name" value="SINGLE-STRANDED-DNA-SPECIFIC EXONUCLEASE RECJ"/>
    <property type="match status" value="1"/>
</dbReference>
<dbReference type="GO" id="GO:0003676">
    <property type="term" value="F:nucleic acid binding"/>
    <property type="evidence" value="ECO:0007669"/>
    <property type="project" value="InterPro"/>
</dbReference>
<evidence type="ECO:0000259" key="8">
    <source>
        <dbReference type="Pfam" id="PF17768"/>
    </source>
</evidence>
<reference evidence="9 10" key="1">
    <citation type="journal article" date="2016" name="Nat. Commun.">
        <title>Thousands of microbial genomes shed light on interconnected biogeochemical processes in an aquifer system.</title>
        <authorList>
            <person name="Anantharaman K."/>
            <person name="Brown C.T."/>
            <person name="Hug L.A."/>
            <person name="Sharon I."/>
            <person name="Castelle C.J."/>
            <person name="Probst A.J."/>
            <person name="Thomas B.C."/>
            <person name="Singh A."/>
            <person name="Wilkins M.J."/>
            <person name="Karaoz U."/>
            <person name="Brodie E.L."/>
            <person name="Williams K.H."/>
            <person name="Hubbard S.S."/>
            <person name="Banfield J.F."/>
        </authorList>
    </citation>
    <scope>NUCLEOTIDE SEQUENCE [LARGE SCALE GENOMIC DNA]</scope>
</reference>
<evidence type="ECO:0000259" key="6">
    <source>
        <dbReference type="Pfam" id="PF01368"/>
    </source>
</evidence>
<evidence type="ECO:0000313" key="9">
    <source>
        <dbReference type="EMBL" id="OGY86430.1"/>
    </source>
</evidence>
<sequence>MAKSNPLYQWQLSENLDPETGERFPQLSAIALQLLFNRHLTQQEDIDRFLNPDYGQDQYDPFLFNDMHKVVARIQQALKNQEKIVVHGDYDADGVSSAAILFKTLKKIGAQVDVYLPHRDTEGYGLNKNTVQTLFDNNTNLIITVDCGISNQPEIAQASALGMEVIVTDHHAQPPTLPDKALAILNPVIAGEKYPFKNLAGVGVAFKLCQALITTFKLGEAFEKWLLDIVSIATIADYVNLISENRVFTKYGLMVLRKNKRPGLQQLFATMGVDAKTADTQTVSYKIAPHLNAAGRMKHANAAFELLIEEDAGKAKVLAESLAQTNKKRQAISEKAAITAQLQVKTQQDDYLVVVEDKTCPVGLVGLVAGKITTETNRPALVITRSGEEIMGSGRSIEQFNLIKSLQTMDELFVKYGGHPMACGFTLKNEKALAEFILRIKDLAKEQLAQEDLRKILHIEKQLNFTEINWELVALLEQFSPYGEGNAEPLFLSRKVKLLAISAVGKKADHLKLVVSQGGIKRPGIGFGFGKLAKELAVGTMLDLVYRVSVNEWNGNREIQLEVKDIKSLS</sequence>
<dbReference type="EMBL" id="MHKI01000020">
    <property type="protein sequence ID" value="OGY86430.1"/>
    <property type="molecule type" value="Genomic_DNA"/>
</dbReference>
<dbReference type="Pfam" id="PF17768">
    <property type="entry name" value="RecJ_OB"/>
    <property type="match status" value="1"/>
</dbReference>
<feature type="domain" description="DDH" evidence="6">
    <location>
        <begin position="83"/>
        <end position="234"/>
    </location>
</feature>
<dbReference type="GO" id="GO:0008409">
    <property type="term" value="F:5'-3' exonuclease activity"/>
    <property type="evidence" value="ECO:0007669"/>
    <property type="project" value="InterPro"/>
</dbReference>
<proteinExistence type="inferred from homology"/>
<evidence type="ECO:0000259" key="7">
    <source>
        <dbReference type="Pfam" id="PF02272"/>
    </source>
</evidence>
<dbReference type="GO" id="GO:0006281">
    <property type="term" value="P:DNA repair"/>
    <property type="evidence" value="ECO:0007669"/>
    <property type="project" value="InterPro"/>
</dbReference>
<dbReference type="Gene3D" id="3.90.1640.30">
    <property type="match status" value="1"/>
</dbReference>
<dbReference type="Pfam" id="PF01368">
    <property type="entry name" value="DHH"/>
    <property type="match status" value="1"/>
</dbReference>
<dbReference type="InterPro" id="IPR051673">
    <property type="entry name" value="SSDNA_exonuclease_RecJ"/>
</dbReference>
<dbReference type="Proteomes" id="UP000176420">
    <property type="component" value="Unassembled WGS sequence"/>
</dbReference>
<evidence type="ECO:0000313" key="10">
    <source>
        <dbReference type="Proteomes" id="UP000176420"/>
    </source>
</evidence>
<feature type="domain" description="DHHA1" evidence="7">
    <location>
        <begin position="354"/>
        <end position="445"/>
    </location>
</feature>
<dbReference type="Pfam" id="PF02272">
    <property type="entry name" value="DHHA1"/>
    <property type="match status" value="1"/>
</dbReference>
<dbReference type="InterPro" id="IPR003156">
    <property type="entry name" value="DHHA1_dom"/>
</dbReference>
<dbReference type="InterPro" id="IPR004610">
    <property type="entry name" value="RecJ"/>
</dbReference>
<gene>
    <name evidence="9" type="ORF">A2319_01260</name>
</gene>
<protein>
    <recommendedName>
        <fullName evidence="2">Single-stranded-DNA-specific exonuclease RecJ</fullName>
    </recommendedName>
</protein>
<evidence type="ECO:0000256" key="5">
    <source>
        <dbReference type="ARBA" id="ARBA00022839"/>
    </source>
</evidence>
<dbReference type="NCBIfam" id="TIGR00644">
    <property type="entry name" value="recJ"/>
    <property type="match status" value="1"/>
</dbReference>
<dbReference type="Gene3D" id="2.40.50.460">
    <property type="match status" value="1"/>
</dbReference>
<dbReference type="InterPro" id="IPR038763">
    <property type="entry name" value="DHH_sf"/>
</dbReference>
<evidence type="ECO:0000256" key="3">
    <source>
        <dbReference type="ARBA" id="ARBA00022722"/>
    </source>
</evidence>
<feature type="domain" description="RecJ OB" evidence="8">
    <location>
        <begin position="460"/>
        <end position="565"/>
    </location>
</feature>
<evidence type="ECO:0000256" key="1">
    <source>
        <dbReference type="ARBA" id="ARBA00005915"/>
    </source>
</evidence>
<dbReference type="AlphaFoldDB" id="A0A1G2BDV6"/>
<evidence type="ECO:0000256" key="4">
    <source>
        <dbReference type="ARBA" id="ARBA00022801"/>
    </source>
</evidence>
<dbReference type="InterPro" id="IPR041122">
    <property type="entry name" value="RecJ_OB"/>
</dbReference>
<dbReference type="GO" id="GO:0006310">
    <property type="term" value="P:DNA recombination"/>
    <property type="evidence" value="ECO:0007669"/>
    <property type="project" value="InterPro"/>
</dbReference>